<keyword evidence="1" id="KW-1133">Transmembrane helix</keyword>
<dbReference type="EMBL" id="LGCL01000024">
    <property type="protein sequence ID" value="KPL76886.1"/>
    <property type="molecule type" value="Genomic_DNA"/>
</dbReference>
<keyword evidence="4" id="KW-1185">Reference proteome</keyword>
<feature type="domain" description="YcxB-like C-terminal" evidence="2">
    <location>
        <begin position="101"/>
        <end position="162"/>
    </location>
</feature>
<organism evidence="3 4">
    <name type="scientific">Ornatilinea apprima</name>
    <dbReference type="NCBI Taxonomy" id="1134406"/>
    <lineage>
        <taxon>Bacteria</taxon>
        <taxon>Bacillati</taxon>
        <taxon>Chloroflexota</taxon>
        <taxon>Anaerolineae</taxon>
        <taxon>Anaerolineales</taxon>
        <taxon>Anaerolineaceae</taxon>
        <taxon>Ornatilinea</taxon>
    </lineage>
</organism>
<evidence type="ECO:0000256" key="1">
    <source>
        <dbReference type="SAM" id="Phobius"/>
    </source>
</evidence>
<dbReference type="AlphaFoldDB" id="A0A0P6X9H2"/>
<feature type="transmembrane region" description="Helical" evidence="1">
    <location>
        <begin position="25"/>
        <end position="47"/>
    </location>
</feature>
<dbReference type="Proteomes" id="UP000050417">
    <property type="component" value="Unassembled WGS sequence"/>
</dbReference>
<feature type="transmembrane region" description="Helical" evidence="1">
    <location>
        <begin position="184"/>
        <end position="204"/>
    </location>
</feature>
<dbReference type="STRING" id="1134406.ADN00_09800"/>
<evidence type="ECO:0000259" key="2">
    <source>
        <dbReference type="Pfam" id="PF14317"/>
    </source>
</evidence>
<dbReference type="RefSeq" id="WP_075062821.1">
    <property type="nucleotide sequence ID" value="NZ_LGCL01000024.1"/>
</dbReference>
<reference evidence="3 4" key="1">
    <citation type="submission" date="2015-07" db="EMBL/GenBank/DDBJ databases">
        <title>Genome sequence of Ornatilinea apprima DSM 23815.</title>
        <authorList>
            <person name="Hemp J."/>
            <person name="Ward L.M."/>
            <person name="Pace L.A."/>
            <person name="Fischer W.W."/>
        </authorList>
    </citation>
    <scope>NUCLEOTIDE SEQUENCE [LARGE SCALE GENOMIC DNA]</scope>
    <source>
        <strain evidence="3 4">P3M-1</strain>
    </source>
</reference>
<dbReference type="InterPro" id="IPR025588">
    <property type="entry name" value="YcxB-like_C"/>
</dbReference>
<accession>A0A0P6X9H2</accession>
<feature type="transmembrane region" description="Helical" evidence="1">
    <location>
        <begin position="59"/>
        <end position="77"/>
    </location>
</feature>
<name>A0A0P6X9H2_9CHLR</name>
<gene>
    <name evidence="3" type="ORF">ADN00_09800</name>
</gene>
<keyword evidence="1" id="KW-0472">Membrane</keyword>
<dbReference type="Pfam" id="PF14317">
    <property type="entry name" value="YcxB"/>
    <property type="match status" value="1"/>
</dbReference>
<sequence length="205" mass="23811">MLSFQFVPTKDDYIKAFRAFYLTNWPTWAVIIGVLLFQGLCIASAFIRGDIHFEFSFMVPLMLFAFILFYFAYALIINPLKVANRVEKDKILSSPVQYQATDEGLVIVNQFSENKLTWENFQRVIDSKEVFLLIYSTNKNMFQMIPKRAFSSIEDELAFKNLADQKIPHKKQGFFDSFDSNLKLRLVLVFVVLIFSCAVALFSFI</sequence>
<protein>
    <recommendedName>
        <fullName evidence="2">YcxB-like C-terminal domain-containing protein</fullName>
    </recommendedName>
</protein>
<evidence type="ECO:0000313" key="4">
    <source>
        <dbReference type="Proteomes" id="UP000050417"/>
    </source>
</evidence>
<keyword evidence="1" id="KW-0812">Transmembrane</keyword>
<evidence type="ECO:0000313" key="3">
    <source>
        <dbReference type="EMBL" id="KPL76886.1"/>
    </source>
</evidence>
<proteinExistence type="predicted"/>
<comment type="caution">
    <text evidence="3">The sequence shown here is derived from an EMBL/GenBank/DDBJ whole genome shotgun (WGS) entry which is preliminary data.</text>
</comment>